<comment type="caution">
    <text evidence="1">The sequence shown here is derived from an EMBL/GenBank/DDBJ whole genome shotgun (WGS) entry which is preliminary data.</text>
</comment>
<reference evidence="2" key="1">
    <citation type="journal article" date="2019" name="Int. J. Syst. Evol. Microbiol.">
        <title>The Global Catalogue of Microorganisms (GCM) 10K type strain sequencing project: providing services to taxonomists for standard genome sequencing and annotation.</title>
        <authorList>
            <consortium name="The Broad Institute Genomics Platform"/>
            <consortium name="The Broad Institute Genome Sequencing Center for Infectious Disease"/>
            <person name="Wu L."/>
            <person name="Ma J."/>
        </authorList>
    </citation>
    <scope>NUCLEOTIDE SEQUENCE [LARGE SCALE GENOMIC DNA]</scope>
    <source>
        <strain evidence="2">CECT 8064</strain>
    </source>
</reference>
<evidence type="ECO:0000313" key="1">
    <source>
        <dbReference type="EMBL" id="MFC4512482.1"/>
    </source>
</evidence>
<sequence>MRDPDKGGTILVAKGGEDNGYGEDHVLRVAIENDKVLRDVPEGVDAIHATGTVALPTGGAIGTIPPGNGLVATGANGTVGYVHDAPRDKPQEQQAHAGVLGVGTAAAPGVFGLGAETNNGGLFESEKGAQLRLLPRKTSRLGPTVPTTPEAVVVNELRRGPGLPKNGHVGEFTALEDPSGKCTLWFCLSDPGQGPARWAQVLLGPTFDGRV</sequence>
<dbReference type="Proteomes" id="UP001595990">
    <property type="component" value="Unassembled WGS sequence"/>
</dbReference>
<proteinExistence type="predicted"/>
<name>A0ABV9BEP0_9ACTN</name>
<protein>
    <submittedName>
        <fullName evidence="1">Uncharacterized protein</fullName>
    </submittedName>
</protein>
<organism evidence="1 2">
    <name type="scientific">Streptomyces ehimensis</name>
    <dbReference type="NCBI Taxonomy" id="68195"/>
    <lineage>
        <taxon>Bacteria</taxon>
        <taxon>Bacillati</taxon>
        <taxon>Actinomycetota</taxon>
        <taxon>Actinomycetes</taxon>
        <taxon>Kitasatosporales</taxon>
        <taxon>Streptomycetaceae</taxon>
        <taxon>Streptomyces</taxon>
    </lineage>
</organism>
<accession>A0ABV9BEP0</accession>
<dbReference type="EMBL" id="JBHSFS010000002">
    <property type="protein sequence ID" value="MFC4512482.1"/>
    <property type="molecule type" value="Genomic_DNA"/>
</dbReference>
<gene>
    <name evidence="1" type="ORF">ACFPEN_06000</name>
</gene>
<keyword evidence="2" id="KW-1185">Reference proteome</keyword>
<dbReference type="RefSeq" id="WP_417922428.1">
    <property type="nucleotide sequence ID" value="NZ_JBHSFS010000002.1"/>
</dbReference>
<evidence type="ECO:0000313" key="2">
    <source>
        <dbReference type="Proteomes" id="UP001595990"/>
    </source>
</evidence>